<evidence type="ECO:0000313" key="1">
    <source>
        <dbReference type="EMBL" id="MFD2969741.1"/>
    </source>
</evidence>
<dbReference type="RefSeq" id="WP_320183235.1">
    <property type="nucleotide sequence ID" value="NZ_CP138332.1"/>
</dbReference>
<dbReference type="EMBL" id="JBHUPB010000015">
    <property type="protein sequence ID" value="MFD2969741.1"/>
    <property type="molecule type" value="Genomic_DNA"/>
</dbReference>
<sequence>MTYEDFLHSLEREDAPLELSVQLQALWYDRKGDWKRAHDLIDHLEDRTSAHVHAYLHRVEGDAWNARYWYNRAQQPVFEGALEDEWEALLKLLLN</sequence>
<gene>
    <name evidence="1" type="ORF">ACFS7Y_20290</name>
</gene>
<evidence type="ECO:0008006" key="3">
    <source>
        <dbReference type="Google" id="ProtNLM"/>
    </source>
</evidence>
<protein>
    <recommendedName>
        <fullName evidence="3">Tetratricopeptide repeat protein</fullName>
    </recommendedName>
</protein>
<reference evidence="2" key="1">
    <citation type="journal article" date="2019" name="Int. J. Syst. Evol. Microbiol.">
        <title>The Global Catalogue of Microorganisms (GCM) 10K type strain sequencing project: providing services to taxonomists for standard genome sequencing and annotation.</title>
        <authorList>
            <consortium name="The Broad Institute Genomics Platform"/>
            <consortium name="The Broad Institute Genome Sequencing Center for Infectious Disease"/>
            <person name="Wu L."/>
            <person name="Ma J."/>
        </authorList>
    </citation>
    <scope>NUCLEOTIDE SEQUENCE [LARGE SCALE GENOMIC DNA]</scope>
    <source>
        <strain evidence="2">KCTC 22814</strain>
    </source>
</reference>
<keyword evidence="2" id="KW-1185">Reference proteome</keyword>
<comment type="caution">
    <text evidence="1">The sequence shown here is derived from an EMBL/GenBank/DDBJ whole genome shotgun (WGS) entry which is preliminary data.</text>
</comment>
<evidence type="ECO:0000313" key="2">
    <source>
        <dbReference type="Proteomes" id="UP001597525"/>
    </source>
</evidence>
<organism evidence="1 2">
    <name type="scientific">Sphingobacterium bambusae</name>
    <dbReference type="NCBI Taxonomy" id="662858"/>
    <lineage>
        <taxon>Bacteria</taxon>
        <taxon>Pseudomonadati</taxon>
        <taxon>Bacteroidota</taxon>
        <taxon>Sphingobacteriia</taxon>
        <taxon>Sphingobacteriales</taxon>
        <taxon>Sphingobacteriaceae</taxon>
        <taxon>Sphingobacterium</taxon>
    </lineage>
</organism>
<dbReference type="Proteomes" id="UP001597525">
    <property type="component" value="Unassembled WGS sequence"/>
</dbReference>
<name>A0ABW6BJR9_9SPHI</name>
<accession>A0ABW6BJR9</accession>
<proteinExistence type="predicted"/>